<sequence>MVDVKIEGISALVSNLDARKYSGKQIRNVVMKNGADLQEDAQKRMTKTVAYVKGYSKGTTRRSTTLTISDDGMKATVAPGTSYFPYVEYGTRYMEAEPTLNPAFQKIKQQFYKDVMNLVKK</sequence>
<name>A0A9X6RWG2_LACJH</name>
<evidence type="ECO:0000313" key="2">
    <source>
        <dbReference type="Proteomes" id="UP000215693"/>
    </source>
</evidence>
<dbReference type="EMBL" id="NGOH01000031">
    <property type="protein sequence ID" value="OYS14557.1"/>
    <property type="molecule type" value="Genomic_DNA"/>
</dbReference>
<dbReference type="AlphaFoldDB" id="A0A9X6RWG2"/>
<accession>A0A9X6RWG2</accession>
<organism evidence="1 2">
    <name type="scientific">Lactobacillus johnsonii</name>
    <dbReference type="NCBI Taxonomy" id="33959"/>
    <lineage>
        <taxon>Bacteria</taxon>
        <taxon>Bacillati</taxon>
        <taxon>Bacillota</taxon>
        <taxon>Bacilli</taxon>
        <taxon>Lactobacillales</taxon>
        <taxon>Lactobacillaceae</taxon>
        <taxon>Lactobacillus</taxon>
    </lineage>
</organism>
<evidence type="ECO:0000313" key="1">
    <source>
        <dbReference type="EMBL" id="OYS14557.1"/>
    </source>
</evidence>
<gene>
    <name evidence="1" type="ORF">CBF50_01770</name>
</gene>
<protein>
    <recommendedName>
        <fullName evidence="3">HK97 gp10 family phage protein</fullName>
    </recommendedName>
</protein>
<evidence type="ECO:0008006" key="3">
    <source>
        <dbReference type="Google" id="ProtNLM"/>
    </source>
</evidence>
<reference evidence="1 2" key="2">
    <citation type="submission" date="2017-09" db="EMBL/GenBank/DDBJ databases">
        <title>Tripartite evolution among Lactobacillus johnsonii, Lactobacillus taiwanensis, Lactobacillus reuteri and their rodent host.</title>
        <authorList>
            <person name="Wang T."/>
            <person name="Knowles S."/>
            <person name="Cheng C."/>
        </authorList>
    </citation>
    <scope>NUCLEOTIDE SEQUENCE [LARGE SCALE GENOMIC DNA]</scope>
    <source>
        <strain evidence="1 2">117c</strain>
    </source>
</reference>
<reference evidence="1 2" key="1">
    <citation type="submission" date="2017-04" db="EMBL/GenBank/DDBJ databases">
        <authorList>
            <person name="Lin X.B."/>
            <person name="Stothard P."/>
            <person name="Tasseva G."/>
            <person name="Walter J."/>
        </authorList>
    </citation>
    <scope>NUCLEOTIDE SEQUENCE [LARGE SCALE GENOMIC DNA]</scope>
    <source>
        <strain evidence="1 2">117c</strain>
    </source>
</reference>
<dbReference type="InterPro" id="IPR010064">
    <property type="entry name" value="HK97-gp10_tail"/>
</dbReference>
<proteinExistence type="predicted"/>
<dbReference type="Proteomes" id="UP000215693">
    <property type="component" value="Unassembled WGS sequence"/>
</dbReference>
<comment type="caution">
    <text evidence="1">The sequence shown here is derived from an EMBL/GenBank/DDBJ whole genome shotgun (WGS) entry which is preliminary data.</text>
</comment>
<dbReference type="NCBIfam" id="TIGR01725">
    <property type="entry name" value="phge_HK97_gp10"/>
    <property type="match status" value="1"/>
</dbReference>